<name>A0A6P2D517_9BACT</name>
<dbReference type="EMBL" id="LR593886">
    <property type="protein sequence ID" value="VTR96391.1"/>
    <property type="molecule type" value="Genomic_DNA"/>
</dbReference>
<evidence type="ECO:0000313" key="1">
    <source>
        <dbReference type="EMBL" id="VTR96391.1"/>
    </source>
</evidence>
<protein>
    <submittedName>
        <fullName evidence="1">Uncharacterized protein</fullName>
    </submittedName>
</protein>
<proteinExistence type="predicted"/>
<dbReference type="AlphaFoldDB" id="A0A6P2D517"/>
<keyword evidence="2" id="KW-1185">Reference proteome</keyword>
<reference evidence="1 2" key="1">
    <citation type="submission" date="2019-05" db="EMBL/GenBank/DDBJ databases">
        <authorList>
            <consortium name="Science for Life Laboratories"/>
        </authorList>
    </citation>
    <scope>NUCLEOTIDE SEQUENCE [LARGE SCALE GENOMIC DNA]</scope>
    <source>
        <strain evidence="1">Soil9</strain>
    </source>
</reference>
<sequence length="69" mass="7348">MDEGRAGAGSPVVRATRVRVSEEAVRIGAPAPEGAPGEPTVRVIREGDVIQAIEVVCSCGERIRIRCEY</sequence>
<evidence type="ECO:0000313" key="2">
    <source>
        <dbReference type="Proteomes" id="UP000464178"/>
    </source>
</evidence>
<organism evidence="1 2">
    <name type="scientific">Gemmata massiliana</name>
    <dbReference type="NCBI Taxonomy" id="1210884"/>
    <lineage>
        <taxon>Bacteria</taxon>
        <taxon>Pseudomonadati</taxon>
        <taxon>Planctomycetota</taxon>
        <taxon>Planctomycetia</taxon>
        <taxon>Gemmatales</taxon>
        <taxon>Gemmataceae</taxon>
        <taxon>Gemmata</taxon>
    </lineage>
</organism>
<dbReference type="RefSeq" id="WP_162670681.1">
    <property type="nucleotide sequence ID" value="NZ_LR593886.1"/>
</dbReference>
<dbReference type="KEGG" id="gms:SOIL9_13230"/>
<dbReference type="Proteomes" id="UP000464178">
    <property type="component" value="Chromosome"/>
</dbReference>
<gene>
    <name evidence="1" type="ORF">SOIL9_13230</name>
</gene>
<accession>A0A6P2D517</accession>